<dbReference type="InterPro" id="IPR002401">
    <property type="entry name" value="Cyt_P450_E_grp-I"/>
</dbReference>
<dbReference type="AlphaFoldDB" id="A0A8H6Y1K8"/>
<dbReference type="PRINTS" id="PR00463">
    <property type="entry name" value="EP450I"/>
</dbReference>
<name>A0A8H6Y1K8_9AGAR</name>
<keyword evidence="4" id="KW-0349">Heme</keyword>
<keyword evidence="8" id="KW-0503">Monooxygenase</keyword>
<keyword evidence="11" id="KW-1185">Reference proteome</keyword>
<evidence type="ECO:0000256" key="8">
    <source>
        <dbReference type="ARBA" id="ARBA00023033"/>
    </source>
</evidence>
<evidence type="ECO:0000256" key="5">
    <source>
        <dbReference type="ARBA" id="ARBA00022723"/>
    </source>
</evidence>
<gene>
    <name evidence="10" type="ORF">MSAN_01634000</name>
</gene>
<dbReference type="EMBL" id="JACAZH010000014">
    <property type="protein sequence ID" value="KAF7350729.1"/>
    <property type="molecule type" value="Genomic_DNA"/>
</dbReference>
<comment type="caution">
    <text evidence="10">The sequence shown here is derived from an EMBL/GenBank/DDBJ whole genome shotgun (WGS) entry which is preliminary data.</text>
</comment>
<keyword evidence="9" id="KW-0472">Membrane</keyword>
<proteinExistence type="inferred from homology"/>
<evidence type="ECO:0000256" key="2">
    <source>
        <dbReference type="ARBA" id="ARBA00005179"/>
    </source>
</evidence>
<dbReference type="PANTHER" id="PTHR46300">
    <property type="entry name" value="P450, PUTATIVE (EUROFUNG)-RELATED-RELATED"/>
    <property type="match status" value="1"/>
</dbReference>
<accession>A0A8H6Y1K8</accession>
<comment type="cofactor">
    <cofactor evidence="1">
        <name>heme</name>
        <dbReference type="ChEBI" id="CHEBI:30413"/>
    </cofactor>
</comment>
<comment type="similarity">
    <text evidence="3">Belongs to the cytochrome P450 family.</text>
</comment>
<dbReference type="InterPro" id="IPR001128">
    <property type="entry name" value="Cyt_P450"/>
</dbReference>
<evidence type="ECO:0000256" key="9">
    <source>
        <dbReference type="SAM" id="Phobius"/>
    </source>
</evidence>
<evidence type="ECO:0000256" key="4">
    <source>
        <dbReference type="ARBA" id="ARBA00022617"/>
    </source>
</evidence>
<keyword evidence="9" id="KW-0812">Transmembrane</keyword>
<dbReference type="Pfam" id="PF00067">
    <property type="entry name" value="p450"/>
    <property type="match status" value="1"/>
</dbReference>
<dbReference type="GO" id="GO:0016705">
    <property type="term" value="F:oxidoreductase activity, acting on paired donors, with incorporation or reduction of molecular oxygen"/>
    <property type="evidence" value="ECO:0007669"/>
    <property type="project" value="InterPro"/>
</dbReference>
<feature type="transmembrane region" description="Helical" evidence="9">
    <location>
        <begin position="12"/>
        <end position="31"/>
    </location>
</feature>
<keyword evidence="5" id="KW-0479">Metal-binding</keyword>
<dbReference type="Proteomes" id="UP000623467">
    <property type="component" value="Unassembled WGS sequence"/>
</dbReference>
<evidence type="ECO:0000313" key="11">
    <source>
        <dbReference type="Proteomes" id="UP000623467"/>
    </source>
</evidence>
<dbReference type="InterPro" id="IPR036396">
    <property type="entry name" value="Cyt_P450_sf"/>
</dbReference>
<dbReference type="PANTHER" id="PTHR46300:SF7">
    <property type="entry name" value="P450, PUTATIVE (EUROFUNG)-RELATED"/>
    <property type="match status" value="1"/>
</dbReference>
<dbReference type="GO" id="GO:0020037">
    <property type="term" value="F:heme binding"/>
    <property type="evidence" value="ECO:0007669"/>
    <property type="project" value="InterPro"/>
</dbReference>
<dbReference type="GO" id="GO:0004497">
    <property type="term" value="F:monooxygenase activity"/>
    <property type="evidence" value="ECO:0007669"/>
    <property type="project" value="UniProtKB-KW"/>
</dbReference>
<keyword evidence="6" id="KW-0560">Oxidoreductase</keyword>
<keyword evidence="9" id="KW-1133">Transmembrane helix</keyword>
<dbReference type="Gene3D" id="1.10.630.10">
    <property type="entry name" value="Cytochrome P450"/>
    <property type="match status" value="1"/>
</dbReference>
<evidence type="ECO:0000313" key="10">
    <source>
        <dbReference type="EMBL" id="KAF7350729.1"/>
    </source>
</evidence>
<comment type="pathway">
    <text evidence="2">Secondary metabolite biosynthesis.</text>
</comment>
<evidence type="ECO:0000256" key="3">
    <source>
        <dbReference type="ARBA" id="ARBA00010617"/>
    </source>
</evidence>
<protein>
    <submittedName>
        <fullName evidence="10">Cytochrome P450</fullName>
    </submittedName>
</protein>
<evidence type="ECO:0000256" key="6">
    <source>
        <dbReference type="ARBA" id="ARBA00023002"/>
    </source>
</evidence>
<evidence type="ECO:0000256" key="1">
    <source>
        <dbReference type="ARBA" id="ARBA00001971"/>
    </source>
</evidence>
<sequence>MADRLLEPLRLTDWCFILILGLLIIGSFYHIRTEKRPRLPPGPRGLPFVGNILDLTGEKLWVKFAEMADVWGDIFSLKVLGETIVVINSVKIAEDLLDVRGAIFSDRPAMHVGGELAGFNNVLPLAHYGDRVRRERKLFHQLFGTQTAIEKFFPLLSTEVHKLLRNIVANPGGVPDEIRRTTESITLRIAYGYHLRDGADPFLSEFETMGNNFLTSTRPGDCLANVIPIFLYWPKWLPGGEFHRTAKRLRKQAEDTVNAGVDYVKEEMATGTAESSFLSALLEEKTYDEDLLKWAAASIVFGGSDTTTGSMEAFLLAMLLYPDVQAAAQKELDQLVGNDRLPEISDQSQLPYMEALCKELIRWHVMLPMVPRRASEDYIYHRGDGLEPLLIPKNSWIAPNFWKMAHDPALYLNMTLLKFVLDTDVGKLRLNVRPIIFLTVVFLRHRICPGRPPSLWITKLSDPRLAGRLLGQTSLFLECSSILSVFNIKKPQKNGVIIEPQSGQTSEAMRWDTYSLISLLMCNSKSIVTSYPSNVCWNPEMHGLRLSFKVLNDIVQK</sequence>
<organism evidence="10 11">
    <name type="scientific">Mycena sanguinolenta</name>
    <dbReference type="NCBI Taxonomy" id="230812"/>
    <lineage>
        <taxon>Eukaryota</taxon>
        <taxon>Fungi</taxon>
        <taxon>Dikarya</taxon>
        <taxon>Basidiomycota</taxon>
        <taxon>Agaricomycotina</taxon>
        <taxon>Agaricomycetes</taxon>
        <taxon>Agaricomycetidae</taxon>
        <taxon>Agaricales</taxon>
        <taxon>Marasmiineae</taxon>
        <taxon>Mycenaceae</taxon>
        <taxon>Mycena</taxon>
    </lineage>
</organism>
<evidence type="ECO:0000256" key="7">
    <source>
        <dbReference type="ARBA" id="ARBA00023004"/>
    </source>
</evidence>
<dbReference type="OrthoDB" id="1055148at2759"/>
<dbReference type="InterPro" id="IPR050364">
    <property type="entry name" value="Cytochrome_P450_fung"/>
</dbReference>
<dbReference type="GO" id="GO:0005506">
    <property type="term" value="F:iron ion binding"/>
    <property type="evidence" value="ECO:0007669"/>
    <property type="project" value="InterPro"/>
</dbReference>
<dbReference type="SUPFAM" id="SSF48264">
    <property type="entry name" value="Cytochrome P450"/>
    <property type="match status" value="1"/>
</dbReference>
<reference evidence="10" key="1">
    <citation type="submission" date="2020-05" db="EMBL/GenBank/DDBJ databases">
        <title>Mycena genomes resolve the evolution of fungal bioluminescence.</title>
        <authorList>
            <person name="Tsai I.J."/>
        </authorList>
    </citation>
    <scope>NUCLEOTIDE SEQUENCE</scope>
    <source>
        <strain evidence="10">160909Yilan</strain>
    </source>
</reference>
<keyword evidence="7" id="KW-0408">Iron</keyword>